<dbReference type="EMBL" id="JBHTKL010000006">
    <property type="protein sequence ID" value="MFD1020688.1"/>
    <property type="molecule type" value="Genomic_DNA"/>
</dbReference>
<keyword evidence="2" id="KW-0808">Transferase</keyword>
<evidence type="ECO:0000259" key="1">
    <source>
        <dbReference type="Pfam" id="PF13649"/>
    </source>
</evidence>
<dbReference type="InterPro" id="IPR041698">
    <property type="entry name" value="Methyltransf_25"/>
</dbReference>
<feature type="domain" description="Methyltransferase" evidence="1">
    <location>
        <begin position="60"/>
        <end position="154"/>
    </location>
</feature>
<dbReference type="Gene3D" id="3.40.50.150">
    <property type="entry name" value="Vaccinia Virus protein VP39"/>
    <property type="match status" value="1"/>
</dbReference>
<evidence type="ECO:0000313" key="3">
    <source>
        <dbReference type="Proteomes" id="UP001596990"/>
    </source>
</evidence>
<organism evidence="2 3">
    <name type="scientific">Thalassobacillus hwangdonensis</name>
    <dbReference type="NCBI Taxonomy" id="546108"/>
    <lineage>
        <taxon>Bacteria</taxon>
        <taxon>Bacillati</taxon>
        <taxon>Bacillota</taxon>
        <taxon>Bacilli</taxon>
        <taxon>Bacillales</taxon>
        <taxon>Bacillaceae</taxon>
        <taxon>Thalassobacillus</taxon>
    </lineage>
</organism>
<sequence length="231" mass="26692">MIRTYDDLLNMLDDQLMAERTFDWNEFYKDRNKKIPFFINAPDENLVSYFQQKMIQPQKVLELGCGPGRNALYLAQQGCDVDAVDRSTEGLKWGEERSKEMGLDVQFRNEDIFNLDVEKASYDLVYDSGCFHHIAPHRRMNYLELLNKSLKPGGHFALTCFVENGPLGGSSMEDWEVYEQRSLQGGLGFTPEKLQTIFQDFEVIEIREMNAFEGEDLFGVEGLLTALFRKV</sequence>
<dbReference type="InterPro" id="IPR050723">
    <property type="entry name" value="CFA/CMAS"/>
</dbReference>
<dbReference type="PANTHER" id="PTHR43667">
    <property type="entry name" value="CYCLOPROPANE-FATTY-ACYL-PHOSPHOLIPID SYNTHASE"/>
    <property type="match status" value="1"/>
</dbReference>
<dbReference type="GO" id="GO:0032259">
    <property type="term" value="P:methylation"/>
    <property type="evidence" value="ECO:0007669"/>
    <property type="project" value="UniProtKB-KW"/>
</dbReference>
<dbReference type="PANTHER" id="PTHR43667:SF2">
    <property type="entry name" value="FATTY ACID C-METHYL TRANSFERASE"/>
    <property type="match status" value="1"/>
</dbReference>
<keyword evidence="2" id="KW-0489">Methyltransferase</keyword>
<dbReference type="Proteomes" id="UP001596990">
    <property type="component" value="Unassembled WGS sequence"/>
</dbReference>
<protein>
    <submittedName>
        <fullName evidence="2">Class I SAM-dependent methyltransferase</fullName>
    </submittedName>
</protein>
<comment type="caution">
    <text evidence="2">The sequence shown here is derived from an EMBL/GenBank/DDBJ whole genome shotgun (WGS) entry which is preliminary data.</text>
</comment>
<dbReference type="InterPro" id="IPR029063">
    <property type="entry name" value="SAM-dependent_MTases_sf"/>
</dbReference>
<name>A0ABW3L6F6_9BACI</name>
<accession>A0ABW3L6F6</accession>
<dbReference type="Pfam" id="PF13649">
    <property type="entry name" value="Methyltransf_25"/>
    <property type="match status" value="1"/>
</dbReference>
<evidence type="ECO:0000313" key="2">
    <source>
        <dbReference type="EMBL" id="MFD1020688.1"/>
    </source>
</evidence>
<dbReference type="RefSeq" id="WP_386062822.1">
    <property type="nucleotide sequence ID" value="NZ_JBHTKL010000006.1"/>
</dbReference>
<dbReference type="GO" id="GO:0008168">
    <property type="term" value="F:methyltransferase activity"/>
    <property type="evidence" value="ECO:0007669"/>
    <property type="project" value="UniProtKB-KW"/>
</dbReference>
<dbReference type="SUPFAM" id="SSF53335">
    <property type="entry name" value="S-adenosyl-L-methionine-dependent methyltransferases"/>
    <property type="match status" value="1"/>
</dbReference>
<keyword evidence="3" id="KW-1185">Reference proteome</keyword>
<proteinExistence type="predicted"/>
<gene>
    <name evidence="2" type="ORF">ACFQ2J_15985</name>
</gene>
<dbReference type="CDD" id="cd02440">
    <property type="entry name" value="AdoMet_MTases"/>
    <property type="match status" value="1"/>
</dbReference>
<reference evidence="3" key="1">
    <citation type="journal article" date="2019" name="Int. J. Syst. Evol. Microbiol.">
        <title>The Global Catalogue of Microorganisms (GCM) 10K type strain sequencing project: providing services to taxonomists for standard genome sequencing and annotation.</title>
        <authorList>
            <consortium name="The Broad Institute Genomics Platform"/>
            <consortium name="The Broad Institute Genome Sequencing Center for Infectious Disease"/>
            <person name="Wu L."/>
            <person name="Ma J."/>
        </authorList>
    </citation>
    <scope>NUCLEOTIDE SEQUENCE [LARGE SCALE GENOMIC DNA]</scope>
    <source>
        <strain evidence="3">CCUG 56607</strain>
    </source>
</reference>